<dbReference type="GO" id="GO:0035556">
    <property type="term" value="P:intracellular signal transduction"/>
    <property type="evidence" value="ECO:0007669"/>
    <property type="project" value="InterPro"/>
</dbReference>
<dbReference type="InterPro" id="IPR007890">
    <property type="entry name" value="CHASE2"/>
</dbReference>
<dbReference type="SMART" id="SM00044">
    <property type="entry name" value="CYCc"/>
    <property type="match status" value="1"/>
</dbReference>
<dbReference type="Pfam" id="PF00211">
    <property type="entry name" value="Guanylate_cyc"/>
    <property type="match status" value="1"/>
</dbReference>
<dbReference type="GO" id="GO:0006171">
    <property type="term" value="P:cAMP biosynthetic process"/>
    <property type="evidence" value="ECO:0007669"/>
    <property type="project" value="TreeGrafter"/>
</dbReference>
<feature type="transmembrane region" description="Helical" evidence="1">
    <location>
        <begin position="350"/>
        <end position="368"/>
    </location>
</feature>
<keyword evidence="1" id="KW-0472">Membrane</keyword>
<dbReference type="GO" id="GO:0004016">
    <property type="term" value="F:adenylate cyclase activity"/>
    <property type="evidence" value="ECO:0007669"/>
    <property type="project" value="UniProtKB-ARBA"/>
</dbReference>
<organism evidence="3 4">
    <name type="scientific">Elstera litoralis</name>
    <dbReference type="NCBI Taxonomy" id="552518"/>
    <lineage>
        <taxon>Bacteria</taxon>
        <taxon>Pseudomonadati</taxon>
        <taxon>Pseudomonadota</taxon>
        <taxon>Alphaproteobacteria</taxon>
        <taxon>Rhodospirillales</taxon>
        <taxon>Rhodospirillaceae</taxon>
        <taxon>Elstera</taxon>
    </lineage>
</organism>
<dbReference type="SUPFAM" id="SSF55073">
    <property type="entry name" value="Nucleotide cyclase"/>
    <property type="match status" value="1"/>
</dbReference>
<keyword evidence="1" id="KW-0812">Transmembrane</keyword>
<gene>
    <name evidence="3" type="ORF">VZ95_03215</name>
</gene>
<protein>
    <recommendedName>
        <fullName evidence="2">Guanylate cyclase domain-containing protein</fullName>
    </recommendedName>
</protein>
<dbReference type="Gene3D" id="3.30.70.1230">
    <property type="entry name" value="Nucleotide cyclase"/>
    <property type="match status" value="1"/>
</dbReference>
<feature type="domain" description="Guanylate cyclase" evidence="2">
    <location>
        <begin position="466"/>
        <end position="591"/>
    </location>
</feature>
<reference evidence="3 4" key="1">
    <citation type="submission" date="2015-03" db="EMBL/GenBank/DDBJ databases">
        <title>Draft genome sequence of Elstera litoralis.</title>
        <authorList>
            <person name="Rahalkar M.C."/>
            <person name="Dhakephalkar P.K."/>
            <person name="Pore S.D."/>
            <person name="Arora P."/>
            <person name="Kapse N.G."/>
            <person name="Pandit P.S."/>
        </authorList>
    </citation>
    <scope>NUCLEOTIDE SEQUENCE [LARGE SCALE GENOMIC DNA]</scope>
    <source>
        <strain evidence="3 4">Dia-1</strain>
    </source>
</reference>
<evidence type="ECO:0000256" key="1">
    <source>
        <dbReference type="SAM" id="Phobius"/>
    </source>
</evidence>
<dbReference type="InterPro" id="IPR029787">
    <property type="entry name" value="Nucleotide_cyclase"/>
</dbReference>
<sequence length="591" mass="64195">MKKIFGQGRWLALVALIGLLVLRSYDPQPVQILRLKSFDAYQTLKPRETADTLVTVIDLDEDSLAEIGQWPWSRGLIAEMVEKLTAAGAIAIGFDIVFAEPDRLSPPRLADALPPQYAEIAAQLRQLPDTDTQLANVLAKTPTVLGQTVADDTRGLAVKPIAGIAKKGADPALFLQRYAGLVHNLPLLEAHAVGSGLFNYSTDGDNVVRRVPAMVSIGGQVYPTLSMEMIRVAAGLPNYVVDTALDAGIQSILVQGDNPILVPTDAQATLWPHFAKRTMARYLSAREVVTGTFDPARIENKLVIFGASAAGLRDLRTTPVDADIPGVEVHAQLLESMLTDTLLSRPADSVAIEMLLMLACGLLIIFGMPLVGARWTLVLVVSTTAAIIGYAWYQFAEYRVLIDATAPVMATLVVFMVGTYASYASEAAQRRQIRNTFAFYLSPAMVDRLASDPNQLKLGGETRDMTLLFTDVRGFTTISEMFDAQGLTAFMNRYLTPMTDIALAHGAYIDKYIGDAIMAFWNAPLDDAEHVRHACQTVLDMRTSLIALNEELKAEAEASGKRFIPINIGMGLNTGPCVVGNMGSTQKFNYS</sequence>
<dbReference type="EMBL" id="LAJY01000058">
    <property type="protein sequence ID" value="KJV10694.1"/>
    <property type="molecule type" value="Genomic_DNA"/>
</dbReference>
<dbReference type="Proteomes" id="UP000033774">
    <property type="component" value="Unassembled WGS sequence"/>
</dbReference>
<accession>A0A0F3IYM1</accession>
<proteinExistence type="predicted"/>
<comment type="caution">
    <text evidence="3">The sequence shown here is derived from an EMBL/GenBank/DDBJ whole genome shotgun (WGS) entry which is preliminary data.</text>
</comment>
<keyword evidence="4" id="KW-1185">Reference proteome</keyword>
<feature type="transmembrane region" description="Helical" evidence="1">
    <location>
        <begin position="375"/>
        <end position="393"/>
    </location>
</feature>
<dbReference type="AlphaFoldDB" id="A0A0F3IYM1"/>
<name>A0A0F3IYM1_9PROT</name>
<dbReference type="CDD" id="cd07302">
    <property type="entry name" value="CHD"/>
    <property type="match status" value="1"/>
</dbReference>
<dbReference type="PANTHER" id="PTHR43081:SF1">
    <property type="entry name" value="ADENYLATE CYCLASE, TERMINAL-DIFFERENTIATION SPECIFIC"/>
    <property type="match status" value="1"/>
</dbReference>
<evidence type="ECO:0000259" key="2">
    <source>
        <dbReference type="PROSITE" id="PS50125"/>
    </source>
</evidence>
<evidence type="ECO:0000313" key="4">
    <source>
        <dbReference type="Proteomes" id="UP000033774"/>
    </source>
</evidence>
<dbReference type="InterPro" id="IPR050697">
    <property type="entry name" value="Adenylyl/Guanylyl_Cyclase_3/4"/>
</dbReference>
<evidence type="ECO:0000313" key="3">
    <source>
        <dbReference type="EMBL" id="KJV10694.1"/>
    </source>
</evidence>
<dbReference type="PANTHER" id="PTHR43081">
    <property type="entry name" value="ADENYLATE CYCLASE, TERMINAL-DIFFERENTIATION SPECIFIC-RELATED"/>
    <property type="match status" value="1"/>
</dbReference>
<dbReference type="PROSITE" id="PS50125">
    <property type="entry name" value="GUANYLATE_CYCLASE_2"/>
    <property type="match status" value="1"/>
</dbReference>
<keyword evidence="1" id="KW-1133">Transmembrane helix</keyword>
<dbReference type="InterPro" id="IPR001054">
    <property type="entry name" value="A/G_cyclase"/>
</dbReference>
<feature type="transmembrane region" description="Helical" evidence="1">
    <location>
        <begin position="405"/>
        <end position="424"/>
    </location>
</feature>
<dbReference type="SMART" id="SM01080">
    <property type="entry name" value="CHASE2"/>
    <property type="match status" value="1"/>
</dbReference>
<dbReference type="Pfam" id="PF05226">
    <property type="entry name" value="CHASE2"/>
    <property type="match status" value="1"/>
</dbReference>
<feature type="non-terminal residue" evidence="3">
    <location>
        <position position="591"/>
    </location>
</feature>